<dbReference type="AlphaFoldDB" id="A0A6J4RRI0"/>
<evidence type="ECO:0000313" key="1">
    <source>
        <dbReference type="EMBL" id="CAA9480226.1"/>
    </source>
</evidence>
<protein>
    <submittedName>
        <fullName evidence="1">2-polyprenyl-6-methoxyphenol hydroxylase and related FAD-dependent oxidoreductases</fullName>
    </submittedName>
</protein>
<dbReference type="InterPro" id="IPR053212">
    <property type="entry name" value="DHP_3-monooxygenase"/>
</dbReference>
<name>A0A6J4RRI0_9ACTN</name>
<sequence>MAFGRTCLVGDAAFVPRPHTAASTAKAVTNATTLAESLGSHGDEVAAALKAWEPAQLRLGRRLEEHGRALGDGSQFGG</sequence>
<gene>
    <name evidence="1" type="ORF">AVDCRST_MAG25-2718</name>
</gene>
<proteinExistence type="predicted"/>
<organism evidence="1">
    <name type="scientific">uncultured Rubrobacteraceae bacterium</name>
    <dbReference type="NCBI Taxonomy" id="349277"/>
    <lineage>
        <taxon>Bacteria</taxon>
        <taxon>Bacillati</taxon>
        <taxon>Actinomycetota</taxon>
        <taxon>Rubrobacteria</taxon>
        <taxon>Rubrobacterales</taxon>
        <taxon>Rubrobacteraceae</taxon>
        <taxon>environmental samples</taxon>
    </lineage>
</organism>
<dbReference type="InterPro" id="IPR036188">
    <property type="entry name" value="FAD/NAD-bd_sf"/>
</dbReference>
<dbReference type="SUPFAM" id="SSF51905">
    <property type="entry name" value="FAD/NAD(P)-binding domain"/>
    <property type="match status" value="1"/>
</dbReference>
<feature type="non-terminal residue" evidence="1">
    <location>
        <position position="78"/>
    </location>
</feature>
<dbReference type="EMBL" id="CADCVI010000180">
    <property type="protein sequence ID" value="CAA9480226.1"/>
    <property type="molecule type" value="Genomic_DNA"/>
</dbReference>
<accession>A0A6J4RRI0</accession>
<dbReference type="PANTHER" id="PTHR47469:SF2">
    <property type="entry name" value="OS06G0597600 PROTEIN"/>
    <property type="match status" value="1"/>
</dbReference>
<dbReference type="PANTHER" id="PTHR47469">
    <property type="entry name" value="MONOOXYGENASE-LIKE"/>
    <property type="match status" value="1"/>
</dbReference>
<reference evidence="1" key="1">
    <citation type="submission" date="2020-02" db="EMBL/GenBank/DDBJ databases">
        <authorList>
            <person name="Meier V. D."/>
        </authorList>
    </citation>
    <scope>NUCLEOTIDE SEQUENCE</scope>
    <source>
        <strain evidence="1">AVDCRST_MAG25</strain>
    </source>
</reference>
<dbReference type="Gene3D" id="3.50.50.60">
    <property type="entry name" value="FAD/NAD(P)-binding domain"/>
    <property type="match status" value="1"/>
</dbReference>